<dbReference type="eggNOG" id="KOG3414">
    <property type="taxonomic scope" value="Eukaryota"/>
</dbReference>
<evidence type="ECO:0000256" key="1">
    <source>
        <dbReference type="ARBA" id="ARBA00004123"/>
    </source>
</evidence>
<dbReference type="PANTHER" id="PTHR12052">
    <property type="entry name" value="THIOREDOXIN-LIKE PROTEN 4A, 4B"/>
    <property type="match status" value="1"/>
</dbReference>
<keyword evidence="5" id="KW-0539">Nucleus</keyword>
<dbReference type="STRING" id="280699.M1VBH4"/>
<comment type="subcellular location">
    <subcellularLocation>
        <location evidence="1">Nucleus</location>
    </subcellularLocation>
</comment>
<dbReference type="Gene3D" id="3.40.30.10">
    <property type="entry name" value="Glutaredoxin"/>
    <property type="match status" value="1"/>
</dbReference>
<dbReference type="HOGENOM" id="CLU_117348_0_0_1"/>
<dbReference type="InterPro" id="IPR036249">
    <property type="entry name" value="Thioredoxin-like_sf"/>
</dbReference>
<dbReference type="GO" id="GO:0005681">
    <property type="term" value="C:spliceosomal complex"/>
    <property type="evidence" value="ECO:0007669"/>
    <property type="project" value="TreeGrafter"/>
</dbReference>
<dbReference type="SUPFAM" id="SSF52833">
    <property type="entry name" value="Thioredoxin-like"/>
    <property type="match status" value="1"/>
</dbReference>
<dbReference type="EMBL" id="AP006501">
    <property type="protein sequence ID" value="BAM82669.1"/>
    <property type="molecule type" value="Genomic_DNA"/>
</dbReference>
<proteinExistence type="inferred from homology"/>
<evidence type="ECO:0000313" key="7">
    <source>
        <dbReference type="Proteomes" id="UP000007014"/>
    </source>
</evidence>
<reference evidence="6 7" key="1">
    <citation type="journal article" date="2004" name="Nature">
        <title>Genome sequence of the ultrasmall unicellular red alga Cyanidioschyzon merolae 10D.</title>
        <authorList>
            <person name="Matsuzaki M."/>
            <person name="Misumi O."/>
            <person name="Shin-i T."/>
            <person name="Maruyama S."/>
            <person name="Takahara M."/>
            <person name="Miyagishima S."/>
            <person name="Mori T."/>
            <person name="Nishida K."/>
            <person name="Yagisawa F."/>
            <person name="Nishida K."/>
            <person name="Yoshida Y."/>
            <person name="Nishimura Y."/>
            <person name="Nakao S."/>
            <person name="Kobayashi T."/>
            <person name="Momoyama Y."/>
            <person name="Higashiyama T."/>
            <person name="Minoda A."/>
            <person name="Sano M."/>
            <person name="Nomoto H."/>
            <person name="Oishi K."/>
            <person name="Hayashi H."/>
            <person name="Ohta F."/>
            <person name="Nishizaka S."/>
            <person name="Haga S."/>
            <person name="Miura S."/>
            <person name="Morishita T."/>
            <person name="Kabeya Y."/>
            <person name="Terasawa K."/>
            <person name="Suzuki Y."/>
            <person name="Ishii Y."/>
            <person name="Asakawa S."/>
            <person name="Takano H."/>
            <person name="Ohta N."/>
            <person name="Kuroiwa H."/>
            <person name="Tanaka K."/>
            <person name="Shimizu N."/>
            <person name="Sugano S."/>
            <person name="Sato N."/>
            <person name="Nozaki H."/>
            <person name="Ogasawara N."/>
            <person name="Kohara Y."/>
            <person name="Kuroiwa T."/>
        </authorList>
    </citation>
    <scope>NUCLEOTIDE SEQUENCE [LARGE SCALE GENOMIC DNA]</scope>
    <source>
        <strain evidence="6 7">10D</strain>
    </source>
</reference>
<dbReference type="Proteomes" id="UP000007014">
    <property type="component" value="Chromosome 19"/>
</dbReference>
<evidence type="ECO:0000256" key="5">
    <source>
        <dbReference type="ARBA" id="ARBA00023242"/>
    </source>
</evidence>
<keyword evidence="4" id="KW-0508">mRNA splicing</keyword>
<dbReference type="RefSeq" id="XP_005538705.1">
    <property type="nucleotide sequence ID" value="XM_005538648.1"/>
</dbReference>
<dbReference type="GO" id="GO:0000398">
    <property type="term" value="P:mRNA splicing, via spliceosome"/>
    <property type="evidence" value="ECO:0007669"/>
    <property type="project" value="InterPro"/>
</dbReference>
<dbReference type="KEGG" id="cme:CYME_CMS018C"/>
<name>M1VBH4_CYAM1</name>
<dbReference type="GO" id="GO:0046540">
    <property type="term" value="C:U4/U6 x U5 tri-snRNP complex"/>
    <property type="evidence" value="ECO:0007669"/>
    <property type="project" value="InterPro"/>
</dbReference>
<keyword evidence="7" id="KW-1185">Reference proteome</keyword>
<dbReference type="SMART" id="SM01410">
    <property type="entry name" value="DIM1"/>
    <property type="match status" value="1"/>
</dbReference>
<evidence type="ECO:0000256" key="3">
    <source>
        <dbReference type="ARBA" id="ARBA00022664"/>
    </source>
</evidence>
<evidence type="ECO:0000256" key="2">
    <source>
        <dbReference type="ARBA" id="ARBA00008241"/>
    </source>
</evidence>
<dbReference type="OrthoDB" id="147752at2759"/>
<reference evidence="6 7" key="2">
    <citation type="journal article" date="2007" name="BMC Biol.">
        <title>A 100%-complete sequence reveals unusually simple genomic features in the hot-spring red alga Cyanidioschyzon merolae.</title>
        <authorList>
            <person name="Nozaki H."/>
            <person name="Takano H."/>
            <person name="Misumi O."/>
            <person name="Terasawa K."/>
            <person name="Matsuzaki M."/>
            <person name="Maruyama S."/>
            <person name="Nishida K."/>
            <person name="Yagisawa F."/>
            <person name="Yoshida Y."/>
            <person name="Fujiwara T."/>
            <person name="Takio S."/>
            <person name="Tamura K."/>
            <person name="Chung S.J."/>
            <person name="Nakamura S."/>
            <person name="Kuroiwa H."/>
            <person name="Tanaka K."/>
            <person name="Sato N."/>
            <person name="Kuroiwa T."/>
        </authorList>
    </citation>
    <scope>NUCLEOTIDE SEQUENCE [LARGE SCALE GENOMIC DNA]</scope>
    <source>
        <strain evidence="6 7">10D</strain>
    </source>
</reference>
<dbReference type="Gramene" id="CMS018CT">
    <property type="protein sequence ID" value="CMS018CT"/>
    <property type="gene ID" value="CMS018C"/>
</dbReference>
<gene>
    <name evidence="6" type="ORF">CYME_CMS018C</name>
</gene>
<accession>M1VBH4</accession>
<dbReference type="InterPro" id="IPR004123">
    <property type="entry name" value="Dim1"/>
</dbReference>
<dbReference type="PANTHER" id="PTHR12052:SF5">
    <property type="entry name" value="THIOREDOXIN-LIKE PROTEIN 4A"/>
    <property type="match status" value="1"/>
</dbReference>
<organism evidence="6 7">
    <name type="scientific">Cyanidioschyzon merolae (strain NIES-3377 / 10D)</name>
    <name type="common">Unicellular red alga</name>
    <dbReference type="NCBI Taxonomy" id="280699"/>
    <lineage>
        <taxon>Eukaryota</taxon>
        <taxon>Rhodophyta</taxon>
        <taxon>Bangiophyceae</taxon>
        <taxon>Cyanidiales</taxon>
        <taxon>Cyanidiaceae</taxon>
        <taxon>Cyanidioschyzon</taxon>
    </lineage>
</organism>
<dbReference type="Pfam" id="PF02966">
    <property type="entry name" value="DIM1"/>
    <property type="match status" value="1"/>
</dbReference>
<keyword evidence="3" id="KW-0507">mRNA processing</keyword>
<evidence type="ECO:0000313" key="6">
    <source>
        <dbReference type="EMBL" id="BAM82669.1"/>
    </source>
</evidence>
<dbReference type="OMA" id="FTRMYEL"/>
<dbReference type="GeneID" id="16997288"/>
<comment type="similarity">
    <text evidence="2">Belongs to the DIM1 family.</text>
</comment>
<evidence type="ECO:0000256" key="4">
    <source>
        <dbReference type="ARBA" id="ARBA00023187"/>
    </source>
</evidence>
<sequence length="141" mass="15862">MDSAPLVPVLSSMAAIQQALAEETERLVALRFSSDPAAVDCVFMDEFLARSAARVRRFAVVYDVDLRQVPQAARRFGVEAWRPLSLQFYYRKRLIKVDCGTGDTARLTRPVPSVQQVVDLFEVVYRQALRGKGLAMAPFRL</sequence>
<dbReference type="AlphaFoldDB" id="M1VBH4"/>
<protein>
    <submittedName>
        <fullName evidence="6">Thioredoxin-like U5 snRNP compornent dim1</fullName>
    </submittedName>
</protein>
<dbReference type="GO" id="GO:0005682">
    <property type="term" value="C:U5 snRNP"/>
    <property type="evidence" value="ECO:0007669"/>
    <property type="project" value="TreeGrafter"/>
</dbReference>